<keyword evidence="4 7" id="KW-1133">Transmembrane helix</keyword>
<dbReference type="PANTHER" id="PTHR43791:SF6">
    <property type="entry name" value="TRANSPORTER, PUTATIVE (AFU_ORTHOLOGUE AFUA_1G16690)-RELATED"/>
    <property type="match status" value="1"/>
</dbReference>
<evidence type="ECO:0000259" key="8">
    <source>
        <dbReference type="PROSITE" id="PS50850"/>
    </source>
</evidence>
<feature type="transmembrane region" description="Helical" evidence="7">
    <location>
        <begin position="378"/>
        <end position="398"/>
    </location>
</feature>
<dbReference type="GO" id="GO:0016020">
    <property type="term" value="C:membrane"/>
    <property type="evidence" value="ECO:0007669"/>
    <property type="project" value="UniProtKB-SubCell"/>
</dbReference>
<feature type="transmembrane region" description="Helical" evidence="7">
    <location>
        <begin position="90"/>
        <end position="108"/>
    </location>
</feature>
<keyword evidence="5 7" id="KW-0472">Membrane</keyword>
<dbReference type="FunFam" id="1.20.1250.20:FF:000013">
    <property type="entry name" value="MFS general substrate transporter"/>
    <property type="match status" value="1"/>
</dbReference>
<dbReference type="HOGENOM" id="CLU_001265_0_6_1"/>
<proteinExistence type="predicted"/>
<feature type="transmembrane region" description="Helical" evidence="7">
    <location>
        <begin position="442"/>
        <end position="460"/>
    </location>
</feature>
<dbReference type="Pfam" id="PF07690">
    <property type="entry name" value="MFS_1"/>
    <property type="match status" value="1"/>
</dbReference>
<dbReference type="InterPro" id="IPR011701">
    <property type="entry name" value="MFS"/>
</dbReference>
<name>A0A0C2T2N5_AMAMK</name>
<dbReference type="Proteomes" id="UP000054549">
    <property type="component" value="Unassembled WGS sequence"/>
</dbReference>
<evidence type="ECO:0000256" key="1">
    <source>
        <dbReference type="ARBA" id="ARBA00004141"/>
    </source>
</evidence>
<evidence type="ECO:0000256" key="5">
    <source>
        <dbReference type="ARBA" id="ARBA00023136"/>
    </source>
</evidence>
<feature type="transmembrane region" description="Helical" evidence="7">
    <location>
        <begin position="410"/>
        <end position="430"/>
    </location>
</feature>
<dbReference type="AlphaFoldDB" id="A0A0C2T2N5"/>
<feature type="domain" description="Major facilitator superfamily (MFS) profile" evidence="8">
    <location>
        <begin position="53"/>
        <end position="465"/>
    </location>
</feature>
<keyword evidence="10" id="KW-1185">Reference proteome</keyword>
<feature type="transmembrane region" description="Helical" evidence="7">
    <location>
        <begin position="180"/>
        <end position="204"/>
    </location>
</feature>
<sequence length="487" mass="54580">MALEEEQPLFIRRQSHSTERTGDESEDHVPHETGIAASEKVLEKALVKKLDKRMSILILIHILNFIDRNNVAAARLRGFEKDLNLEGNQFAMVLSVMYIGYIIMQIPSNMMLNHIGKPSLYLPACMMIWGAISFCTGFVNSFTAVLCARFALGFAEAAFFPGALFLISKWYKRNELSFRLALLICGSIISNAFGSLIASAILSLVDNWLGYAAWRWLFFVEGGLTITVAFIAMFVLPDFPETTVGWLSLSERHLAQRRMCLDTGLDPDRKAASELGNGFLLAMSDRKVWWLALTFVTMVAALSFNAYFPTLTATMGYNPTVTLLLCAPPWFFASLSALLVSIHSDRMQERFWHIVLPLSVGCLGFIIAMSTMNTAMRYISLFLMAQIYSGFVCFLAWMSGSIPHPPSKRAVALAFINCFSQLGNVAAMYAWPRSWGPTYRTSYALCLGSTVTCIVMCYIFRKELMMLNRKASSATANEGNRTFRYLL</sequence>
<evidence type="ECO:0000313" key="9">
    <source>
        <dbReference type="EMBL" id="KIL70100.1"/>
    </source>
</evidence>
<feature type="transmembrane region" description="Helical" evidence="7">
    <location>
        <begin position="320"/>
        <end position="342"/>
    </location>
</feature>
<dbReference type="InterPro" id="IPR036259">
    <property type="entry name" value="MFS_trans_sf"/>
</dbReference>
<dbReference type="PANTHER" id="PTHR43791">
    <property type="entry name" value="PERMEASE-RELATED"/>
    <property type="match status" value="1"/>
</dbReference>
<evidence type="ECO:0000256" key="4">
    <source>
        <dbReference type="ARBA" id="ARBA00022989"/>
    </source>
</evidence>
<evidence type="ECO:0000256" key="2">
    <source>
        <dbReference type="ARBA" id="ARBA00022448"/>
    </source>
</evidence>
<feature type="compositionally biased region" description="Basic and acidic residues" evidence="6">
    <location>
        <begin position="16"/>
        <end position="31"/>
    </location>
</feature>
<feature type="transmembrane region" description="Helical" evidence="7">
    <location>
        <begin position="120"/>
        <end position="142"/>
    </location>
</feature>
<dbReference type="SUPFAM" id="SSF103473">
    <property type="entry name" value="MFS general substrate transporter"/>
    <property type="match status" value="1"/>
</dbReference>
<dbReference type="OrthoDB" id="2985014at2759"/>
<feature type="transmembrane region" description="Helical" evidence="7">
    <location>
        <begin position="354"/>
        <end position="372"/>
    </location>
</feature>
<dbReference type="InParanoid" id="A0A0C2T2N5"/>
<feature type="transmembrane region" description="Helical" evidence="7">
    <location>
        <begin position="288"/>
        <end position="308"/>
    </location>
</feature>
<organism evidence="9 10">
    <name type="scientific">Amanita muscaria (strain Koide BX008)</name>
    <dbReference type="NCBI Taxonomy" id="946122"/>
    <lineage>
        <taxon>Eukaryota</taxon>
        <taxon>Fungi</taxon>
        <taxon>Dikarya</taxon>
        <taxon>Basidiomycota</taxon>
        <taxon>Agaricomycotina</taxon>
        <taxon>Agaricomycetes</taxon>
        <taxon>Agaricomycetidae</taxon>
        <taxon>Agaricales</taxon>
        <taxon>Pluteineae</taxon>
        <taxon>Amanitaceae</taxon>
        <taxon>Amanita</taxon>
    </lineage>
</organism>
<feature type="transmembrane region" description="Helical" evidence="7">
    <location>
        <begin position="148"/>
        <end position="168"/>
    </location>
</feature>
<evidence type="ECO:0000256" key="6">
    <source>
        <dbReference type="SAM" id="MobiDB-lite"/>
    </source>
</evidence>
<keyword evidence="2" id="KW-0813">Transport</keyword>
<comment type="subcellular location">
    <subcellularLocation>
        <location evidence="1">Membrane</location>
        <topology evidence="1">Multi-pass membrane protein</topology>
    </subcellularLocation>
</comment>
<dbReference type="InterPro" id="IPR020846">
    <property type="entry name" value="MFS_dom"/>
</dbReference>
<protein>
    <recommendedName>
        <fullName evidence="8">Major facilitator superfamily (MFS) profile domain-containing protein</fullName>
    </recommendedName>
</protein>
<dbReference type="GO" id="GO:0022857">
    <property type="term" value="F:transmembrane transporter activity"/>
    <property type="evidence" value="ECO:0007669"/>
    <property type="project" value="InterPro"/>
</dbReference>
<evidence type="ECO:0000313" key="10">
    <source>
        <dbReference type="Proteomes" id="UP000054549"/>
    </source>
</evidence>
<dbReference type="PROSITE" id="PS50850">
    <property type="entry name" value="MFS"/>
    <property type="match status" value="1"/>
</dbReference>
<keyword evidence="3 7" id="KW-0812">Transmembrane</keyword>
<dbReference type="FunFam" id="1.20.1250.20:FF:000057">
    <property type="entry name" value="MFS general substrate transporter"/>
    <property type="match status" value="1"/>
</dbReference>
<evidence type="ECO:0000256" key="3">
    <source>
        <dbReference type="ARBA" id="ARBA00022692"/>
    </source>
</evidence>
<accession>A0A0C2T2N5</accession>
<dbReference type="STRING" id="946122.A0A0C2T2N5"/>
<feature type="region of interest" description="Disordered" evidence="6">
    <location>
        <begin position="1"/>
        <end position="31"/>
    </location>
</feature>
<evidence type="ECO:0000256" key="7">
    <source>
        <dbReference type="SAM" id="Phobius"/>
    </source>
</evidence>
<dbReference type="Gene3D" id="1.20.1250.20">
    <property type="entry name" value="MFS general substrate transporter like domains"/>
    <property type="match status" value="2"/>
</dbReference>
<reference evidence="9 10" key="1">
    <citation type="submission" date="2014-04" db="EMBL/GenBank/DDBJ databases">
        <title>Evolutionary Origins and Diversification of the Mycorrhizal Mutualists.</title>
        <authorList>
            <consortium name="DOE Joint Genome Institute"/>
            <consortium name="Mycorrhizal Genomics Consortium"/>
            <person name="Kohler A."/>
            <person name="Kuo A."/>
            <person name="Nagy L.G."/>
            <person name="Floudas D."/>
            <person name="Copeland A."/>
            <person name="Barry K.W."/>
            <person name="Cichocki N."/>
            <person name="Veneault-Fourrey C."/>
            <person name="LaButti K."/>
            <person name="Lindquist E.A."/>
            <person name="Lipzen A."/>
            <person name="Lundell T."/>
            <person name="Morin E."/>
            <person name="Murat C."/>
            <person name="Riley R."/>
            <person name="Ohm R."/>
            <person name="Sun H."/>
            <person name="Tunlid A."/>
            <person name="Henrissat B."/>
            <person name="Grigoriev I.V."/>
            <person name="Hibbett D.S."/>
            <person name="Martin F."/>
        </authorList>
    </citation>
    <scope>NUCLEOTIDE SEQUENCE [LARGE SCALE GENOMIC DNA]</scope>
    <source>
        <strain evidence="9 10">Koide BX008</strain>
    </source>
</reference>
<dbReference type="EMBL" id="KN818224">
    <property type="protein sequence ID" value="KIL70100.1"/>
    <property type="molecule type" value="Genomic_DNA"/>
</dbReference>
<feature type="transmembrane region" description="Helical" evidence="7">
    <location>
        <begin position="216"/>
        <end position="236"/>
    </location>
</feature>
<gene>
    <name evidence="9" type="ORF">M378DRAFT_156155</name>
</gene>